<gene>
    <name evidence="2" type="ORF">S03H2_68117</name>
</gene>
<dbReference type="AlphaFoldDB" id="X1JQY8"/>
<feature type="non-terminal residue" evidence="2">
    <location>
        <position position="89"/>
    </location>
</feature>
<proteinExistence type="predicted"/>
<reference evidence="2" key="1">
    <citation type="journal article" date="2014" name="Front. Microbiol.">
        <title>High frequency of phylogenetically diverse reductive dehalogenase-homologous genes in deep subseafloor sedimentary metagenomes.</title>
        <authorList>
            <person name="Kawai M."/>
            <person name="Futagami T."/>
            <person name="Toyoda A."/>
            <person name="Takaki Y."/>
            <person name="Nishi S."/>
            <person name="Hori S."/>
            <person name="Arai W."/>
            <person name="Tsubouchi T."/>
            <person name="Morono Y."/>
            <person name="Uchiyama I."/>
            <person name="Ito T."/>
            <person name="Fujiyama A."/>
            <person name="Inagaki F."/>
            <person name="Takami H."/>
        </authorList>
    </citation>
    <scope>NUCLEOTIDE SEQUENCE</scope>
    <source>
        <strain evidence="2">Expedition CK06-06</strain>
    </source>
</reference>
<sequence length="89" mass="10525">MTVCLFVLICSGSSLYATVEPNEQDIQLAKEKMQRLREVYKEVQQAEVELQRLTEEAEREEPLLRPTVEALKDMRDFYENEIKDGQRFQ</sequence>
<evidence type="ECO:0000256" key="1">
    <source>
        <dbReference type="SAM" id="Coils"/>
    </source>
</evidence>
<organism evidence="2">
    <name type="scientific">marine sediment metagenome</name>
    <dbReference type="NCBI Taxonomy" id="412755"/>
    <lineage>
        <taxon>unclassified sequences</taxon>
        <taxon>metagenomes</taxon>
        <taxon>ecological metagenomes</taxon>
    </lineage>
</organism>
<protein>
    <submittedName>
        <fullName evidence="2">Uncharacterized protein</fullName>
    </submittedName>
</protein>
<comment type="caution">
    <text evidence="2">The sequence shown here is derived from an EMBL/GenBank/DDBJ whole genome shotgun (WGS) entry which is preliminary data.</text>
</comment>
<name>X1JQY8_9ZZZZ</name>
<evidence type="ECO:0000313" key="2">
    <source>
        <dbReference type="EMBL" id="GAH80694.1"/>
    </source>
</evidence>
<dbReference type="EMBL" id="BARU01044729">
    <property type="protein sequence ID" value="GAH80694.1"/>
    <property type="molecule type" value="Genomic_DNA"/>
</dbReference>
<keyword evidence="1" id="KW-0175">Coiled coil</keyword>
<accession>X1JQY8</accession>
<feature type="coiled-coil region" evidence="1">
    <location>
        <begin position="26"/>
        <end position="63"/>
    </location>
</feature>